<dbReference type="OrthoDB" id="630442at2"/>
<evidence type="ECO:0000256" key="1">
    <source>
        <dbReference type="SAM" id="MobiDB-lite"/>
    </source>
</evidence>
<evidence type="ECO:0000313" key="3">
    <source>
        <dbReference type="Proteomes" id="UP000318815"/>
    </source>
</evidence>
<keyword evidence="3" id="KW-1185">Reference proteome</keyword>
<name>A0A5C6LNZ5_9BACT</name>
<gene>
    <name evidence="2" type="ORF">FEF09_22595</name>
</gene>
<evidence type="ECO:0000313" key="2">
    <source>
        <dbReference type="EMBL" id="TWV96882.1"/>
    </source>
</evidence>
<feature type="region of interest" description="Disordered" evidence="1">
    <location>
        <begin position="137"/>
        <end position="190"/>
    </location>
</feature>
<dbReference type="RefSeq" id="WP_146307210.1">
    <property type="nucleotide sequence ID" value="NZ_VOHS01000031.1"/>
</dbReference>
<proteinExistence type="predicted"/>
<sequence>MLKRVIYLPFLIGMAQLPVISKAQLTKEKSEKRIVINSNTIRVADLLGIFARETDLEFSFNSKKLSPSKVIAVAHHEQTLSAWLKELELSTGIHVKVKGDHIILQDTPPVVNSVAADDLSPAGYKGRRSVGTRTVDEKGNRNDILAGNSGKRQAITEKEHTSSGVAANNKFVAGRKRSRPEADTAADGEEPLAEFYASYETDSLASDQSGAKNETASDNSVYVRENRSLSDLLSEVLSKTELRRIPAHEMPAPDKHVTLTANKTVVYPKDTTAVARGVIADSTRKKAPSLRTVTRLDLGLQGVGISLEVPVSSKYTIEFSGGLGGGYDLSDGSFSYDWGLLNPCAYLSANGRYYYNRDKRAAKGKSLVLNAGDYFGLRLKYTSAEITGGGSVSDAILANIHWGMQRPIGRKWVINGHAGIGWAYNAVNSIDPAGGKVYPAAEFKISYALNSKRHL</sequence>
<accession>A0A5C6LNZ5</accession>
<reference evidence="2 3" key="1">
    <citation type="submission" date="2019-08" db="EMBL/GenBank/DDBJ databases">
        <title>Whole genome sequencing of chitin degrading bacteria Chitinophaga pinensis YS16.</title>
        <authorList>
            <person name="Singh R.P."/>
            <person name="Manchanda G."/>
            <person name="Maurya I.K."/>
            <person name="Joshi N.K."/>
            <person name="Srivastava A.K."/>
        </authorList>
    </citation>
    <scope>NUCLEOTIDE SEQUENCE [LARGE SCALE GENOMIC DNA]</scope>
    <source>
        <strain evidence="2 3">YS-16</strain>
    </source>
</reference>
<organism evidence="2 3">
    <name type="scientific">Chitinophaga pinensis</name>
    <dbReference type="NCBI Taxonomy" id="79329"/>
    <lineage>
        <taxon>Bacteria</taxon>
        <taxon>Pseudomonadati</taxon>
        <taxon>Bacteroidota</taxon>
        <taxon>Chitinophagia</taxon>
        <taxon>Chitinophagales</taxon>
        <taxon>Chitinophagaceae</taxon>
        <taxon>Chitinophaga</taxon>
    </lineage>
</organism>
<comment type="caution">
    <text evidence="2">The sequence shown here is derived from an EMBL/GenBank/DDBJ whole genome shotgun (WGS) entry which is preliminary data.</text>
</comment>
<protein>
    <submittedName>
        <fullName evidence="2">Uncharacterized protein</fullName>
    </submittedName>
</protein>
<dbReference type="Proteomes" id="UP000318815">
    <property type="component" value="Unassembled WGS sequence"/>
</dbReference>
<dbReference type="AlphaFoldDB" id="A0A5C6LNZ5"/>
<dbReference type="EMBL" id="VOHS01000031">
    <property type="protein sequence ID" value="TWV96882.1"/>
    <property type="molecule type" value="Genomic_DNA"/>
</dbReference>